<dbReference type="RefSeq" id="XP_007868721.1">
    <property type="nucleotide sequence ID" value="XM_007870530.1"/>
</dbReference>
<dbReference type="SUPFAM" id="SSF53335">
    <property type="entry name" value="S-adenosyl-L-methionine-dependent methyltransferases"/>
    <property type="match status" value="1"/>
</dbReference>
<dbReference type="OrthoDB" id="435282at2759"/>
<evidence type="ECO:0000259" key="8">
    <source>
        <dbReference type="PROSITE" id="PS51686"/>
    </source>
</evidence>
<evidence type="ECO:0000313" key="10">
    <source>
        <dbReference type="Proteomes" id="UP000030669"/>
    </source>
</evidence>
<dbReference type="InterPro" id="IPR049561">
    <property type="entry name" value="NSUN5_7_fdxn-like"/>
</dbReference>
<dbReference type="PRINTS" id="PR02008">
    <property type="entry name" value="RCMTFAMILY"/>
</dbReference>
<dbReference type="InterPro" id="IPR049560">
    <property type="entry name" value="MeTrfase_RsmB-F_NOP2_cat"/>
</dbReference>
<keyword evidence="2 6" id="KW-0808">Transferase</keyword>
<feature type="active site" description="Nucleophile" evidence="6">
    <location>
        <position position="362"/>
    </location>
</feature>
<feature type="region of interest" description="Disordered" evidence="7">
    <location>
        <begin position="446"/>
        <end position="489"/>
    </location>
</feature>
<dbReference type="EMBL" id="KB469307">
    <property type="protein sequence ID" value="EPQ52739.1"/>
    <property type="molecule type" value="Genomic_DNA"/>
</dbReference>
<dbReference type="InterPro" id="IPR048889">
    <property type="entry name" value="NSUN5_RCM1_N"/>
</dbReference>
<dbReference type="eggNOG" id="KOG2360">
    <property type="taxonomic scope" value="Eukaryota"/>
</dbReference>
<accession>S7RJD7</accession>
<keyword evidence="1 6" id="KW-0489">Methyltransferase</keyword>
<dbReference type="Pfam" id="PF21148">
    <property type="entry name" value="NSUN5_fdxn-like"/>
    <property type="match status" value="1"/>
</dbReference>
<dbReference type="AlphaFoldDB" id="S7RJD7"/>
<dbReference type="Proteomes" id="UP000030669">
    <property type="component" value="Unassembled WGS sequence"/>
</dbReference>
<dbReference type="GO" id="GO:0005730">
    <property type="term" value="C:nucleolus"/>
    <property type="evidence" value="ECO:0007669"/>
    <property type="project" value="TreeGrafter"/>
</dbReference>
<keyword evidence="4 6" id="KW-0694">RNA-binding</keyword>
<feature type="domain" description="SAM-dependent MTase RsmB/NOP-type" evidence="8">
    <location>
        <begin position="125"/>
        <end position="438"/>
    </location>
</feature>
<comment type="caution">
    <text evidence="6">Lacks conserved residue(s) required for the propagation of feature annotation.</text>
</comment>
<protein>
    <submittedName>
        <fullName evidence="9">S-adenosyl-L-methionine-dependent methyltransferase</fullName>
    </submittedName>
</protein>
<sequence>MNFYFQAAKTLDRLDAKQGSIKGTLATLPEKDRKRTAALVIETLKYKAVLTDVVVASKLLKEEKKITTLNLALVLVHDLLLSNGIEAGDGPIKAAILRHKTRLHSEFQRLKIKRGAKSNQELAQPEDPRAVKIPRYVRVNTLLWTAEEAIQSFISRGFTPSESLRASLYSPFRKEFAQDQHVPNLFLFSSQTQFQEDPAYKAGKLILQDKASCFPALVLAPPSSDDGAVIDATAAPGNKTSHLSALMKGKGRLFAFERDQKRFSTLQGMLRKAGCKNVETINADFLSVSPDDKKYAAVTHILLDPSCSGSGIVNRLDYLLEREDENEAVDTERLNKLSGFQLSMIRHAMKFPGVVKIAYSTCSIHAAENERVVCQALNSEEAQASNYKLAPKEMVLPDWPRRGIPEEMDDAEQAPSVIRCRPGDDATNGFFVACFIKSEQREIRDIGANTEKRKAQSGLDDTHEDVTPARNDNADGKRKEKGKKRRRTS</sequence>
<dbReference type="STRING" id="670483.S7RJD7"/>
<dbReference type="Gene3D" id="3.40.50.150">
    <property type="entry name" value="Vaccinia Virus protein VP39"/>
    <property type="match status" value="1"/>
</dbReference>
<comment type="similarity">
    <text evidence="6">Belongs to the class I-like SAM-binding methyltransferase superfamily. RsmB/NOP family.</text>
</comment>
<keyword evidence="10" id="KW-1185">Reference proteome</keyword>
<dbReference type="Gene3D" id="3.30.70.1170">
    <property type="entry name" value="Sun protein, domain 3"/>
    <property type="match status" value="1"/>
</dbReference>
<proteinExistence type="inferred from homology"/>
<dbReference type="InterPro" id="IPR029063">
    <property type="entry name" value="SAM-dependent_MTases_sf"/>
</dbReference>
<dbReference type="PANTHER" id="PTHR22807">
    <property type="entry name" value="NOP2 YEAST -RELATED NOL1/NOP2/FMU SUN DOMAIN-CONTAINING"/>
    <property type="match status" value="1"/>
</dbReference>
<dbReference type="GO" id="GO:0070475">
    <property type="term" value="P:rRNA base methylation"/>
    <property type="evidence" value="ECO:0007669"/>
    <property type="project" value="TreeGrafter"/>
</dbReference>
<dbReference type="GO" id="GO:0008173">
    <property type="term" value="F:RNA methyltransferase activity"/>
    <property type="evidence" value="ECO:0007669"/>
    <property type="project" value="InterPro"/>
</dbReference>
<reference evidence="9 10" key="1">
    <citation type="journal article" date="2012" name="Science">
        <title>The Paleozoic origin of enzymatic lignin decomposition reconstructed from 31 fungal genomes.</title>
        <authorList>
            <person name="Floudas D."/>
            <person name="Binder M."/>
            <person name="Riley R."/>
            <person name="Barry K."/>
            <person name="Blanchette R.A."/>
            <person name="Henrissat B."/>
            <person name="Martinez A.T."/>
            <person name="Otillar R."/>
            <person name="Spatafora J.W."/>
            <person name="Yadav J.S."/>
            <person name="Aerts A."/>
            <person name="Benoit I."/>
            <person name="Boyd A."/>
            <person name="Carlson A."/>
            <person name="Copeland A."/>
            <person name="Coutinho P.M."/>
            <person name="de Vries R.P."/>
            <person name="Ferreira P."/>
            <person name="Findley K."/>
            <person name="Foster B."/>
            <person name="Gaskell J."/>
            <person name="Glotzer D."/>
            <person name="Gorecki P."/>
            <person name="Heitman J."/>
            <person name="Hesse C."/>
            <person name="Hori C."/>
            <person name="Igarashi K."/>
            <person name="Jurgens J.A."/>
            <person name="Kallen N."/>
            <person name="Kersten P."/>
            <person name="Kohler A."/>
            <person name="Kuees U."/>
            <person name="Kumar T.K.A."/>
            <person name="Kuo A."/>
            <person name="LaButti K."/>
            <person name="Larrondo L.F."/>
            <person name="Lindquist E."/>
            <person name="Ling A."/>
            <person name="Lombard V."/>
            <person name="Lucas S."/>
            <person name="Lundell T."/>
            <person name="Martin R."/>
            <person name="McLaughlin D.J."/>
            <person name="Morgenstern I."/>
            <person name="Morin E."/>
            <person name="Murat C."/>
            <person name="Nagy L.G."/>
            <person name="Nolan M."/>
            <person name="Ohm R.A."/>
            <person name="Patyshakuliyeva A."/>
            <person name="Rokas A."/>
            <person name="Ruiz-Duenas F.J."/>
            <person name="Sabat G."/>
            <person name="Salamov A."/>
            <person name="Samejima M."/>
            <person name="Schmutz J."/>
            <person name="Slot J.C."/>
            <person name="St John F."/>
            <person name="Stenlid J."/>
            <person name="Sun H."/>
            <person name="Sun S."/>
            <person name="Syed K."/>
            <person name="Tsang A."/>
            <person name="Wiebenga A."/>
            <person name="Young D."/>
            <person name="Pisabarro A."/>
            <person name="Eastwood D.C."/>
            <person name="Martin F."/>
            <person name="Cullen D."/>
            <person name="Grigoriev I.V."/>
            <person name="Hibbett D.S."/>
        </authorList>
    </citation>
    <scope>NUCLEOTIDE SEQUENCE [LARGE SCALE GENOMIC DNA]</scope>
    <source>
        <strain evidence="9 10">ATCC 11539</strain>
    </source>
</reference>
<evidence type="ECO:0000256" key="5">
    <source>
        <dbReference type="ARBA" id="ARBA00053002"/>
    </source>
</evidence>
<feature type="binding site" evidence="6">
    <location>
        <position position="257"/>
    </location>
    <ligand>
        <name>S-adenosyl-L-methionine</name>
        <dbReference type="ChEBI" id="CHEBI:59789"/>
    </ligand>
</feature>
<evidence type="ECO:0000256" key="1">
    <source>
        <dbReference type="ARBA" id="ARBA00022603"/>
    </source>
</evidence>
<feature type="binding site" evidence="6">
    <location>
        <position position="284"/>
    </location>
    <ligand>
        <name>S-adenosyl-L-methionine</name>
        <dbReference type="ChEBI" id="CHEBI:59789"/>
    </ligand>
</feature>
<dbReference type="Pfam" id="PF01189">
    <property type="entry name" value="Methyltr_RsmB-F"/>
    <property type="match status" value="1"/>
</dbReference>
<dbReference type="HOGENOM" id="CLU_005316_7_4_1"/>
<dbReference type="InterPro" id="IPR001678">
    <property type="entry name" value="MeTrfase_RsmB-F_NOP2_dom"/>
</dbReference>
<dbReference type="PROSITE" id="PS51686">
    <property type="entry name" value="SAM_MT_RSMB_NOP"/>
    <property type="match status" value="1"/>
</dbReference>
<dbReference type="Pfam" id="PF21153">
    <property type="entry name" value="NSUN5_N"/>
    <property type="match status" value="1"/>
</dbReference>
<name>S7RJD7_GLOTA</name>
<dbReference type="GeneID" id="19306482"/>
<dbReference type="InterPro" id="IPR023267">
    <property type="entry name" value="RCMT"/>
</dbReference>
<evidence type="ECO:0000256" key="4">
    <source>
        <dbReference type="ARBA" id="ARBA00022884"/>
    </source>
</evidence>
<evidence type="ECO:0000256" key="6">
    <source>
        <dbReference type="PROSITE-ProRule" id="PRU01023"/>
    </source>
</evidence>
<evidence type="ECO:0000256" key="3">
    <source>
        <dbReference type="ARBA" id="ARBA00022691"/>
    </source>
</evidence>
<feature type="compositionally biased region" description="Basic and acidic residues" evidence="7">
    <location>
        <begin position="446"/>
        <end position="478"/>
    </location>
</feature>
<organism evidence="9 10">
    <name type="scientific">Gloeophyllum trabeum (strain ATCC 11539 / FP-39264 / Madison 617)</name>
    <name type="common">Brown rot fungus</name>
    <dbReference type="NCBI Taxonomy" id="670483"/>
    <lineage>
        <taxon>Eukaryota</taxon>
        <taxon>Fungi</taxon>
        <taxon>Dikarya</taxon>
        <taxon>Basidiomycota</taxon>
        <taxon>Agaricomycotina</taxon>
        <taxon>Agaricomycetes</taxon>
        <taxon>Gloeophyllales</taxon>
        <taxon>Gloeophyllaceae</taxon>
        <taxon>Gloeophyllum</taxon>
    </lineage>
</organism>
<gene>
    <name evidence="9" type="ORF">GLOTRDRAFT_47084</name>
</gene>
<comment type="catalytic activity">
    <reaction evidence="5">
        <text>a cytidine in 25S rRNA + S-adenosyl-L-methionine = a 5-methylcytidine in 25S rRNA + S-adenosyl-L-homocysteine + H(+)</text>
        <dbReference type="Rhea" id="RHEA:47780"/>
        <dbReference type="Rhea" id="RHEA-COMP:11911"/>
        <dbReference type="Rhea" id="RHEA-COMP:11912"/>
        <dbReference type="ChEBI" id="CHEBI:15378"/>
        <dbReference type="ChEBI" id="CHEBI:57856"/>
        <dbReference type="ChEBI" id="CHEBI:59789"/>
        <dbReference type="ChEBI" id="CHEBI:74483"/>
        <dbReference type="ChEBI" id="CHEBI:82748"/>
    </reaction>
</comment>
<evidence type="ECO:0000313" key="9">
    <source>
        <dbReference type="EMBL" id="EPQ52739.1"/>
    </source>
</evidence>
<dbReference type="GO" id="GO:0003723">
    <property type="term" value="F:RNA binding"/>
    <property type="evidence" value="ECO:0007669"/>
    <property type="project" value="UniProtKB-UniRule"/>
</dbReference>
<evidence type="ECO:0000256" key="7">
    <source>
        <dbReference type="SAM" id="MobiDB-lite"/>
    </source>
</evidence>
<evidence type="ECO:0000256" key="2">
    <source>
        <dbReference type="ARBA" id="ARBA00022679"/>
    </source>
</evidence>
<feature type="binding site" evidence="6">
    <location>
        <position position="304"/>
    </location>
    <ligand>
        <name>S-adenosyl-L-methionine</name>
        <dbReference type="ChEBI" id="CHEBI:59789"/>
    </ligand>
</feature>
<dbReference type="OMA" id="SFKSRIY"/>
<dbReference type="KEGG" id="gtr:GLOTRDRAFT_47084"/>
<keyword evidence="3 6" id="KW-0949">S-adenosyl-L-methionine</keyword>
<dbReference type="PANTHER" id="PTHR22807:SF4">
    <property type="entry name" value="28S RRNA (CYTOSINE-C(5))-METHYLTRANSFERASE"/>
    <property type="match status" value="1"/>
</dbReference>
<feature type="compositionally biased region" description="Basic residues" evidence="7">
    <location>
        <begin position="479"/>
        <end position="489"/>
    </location>
</feature>
<dbReference type="FunFam" id="3.40.50.150:FF:000164">
    <property type="entry name" value="Methyltransferase NSUN5, putative"/>
    <property type="match status" value="1"/>
</dbReference>